<dbReference type="AlphaFoldDB" id="A0A061F577"/>
<protein>
    <submittedName>
        <fullName evidence="13">UPF0184 protein AAEL002161, putative</fullName>
    </submittedName>
</protein>
<keyword evidence="4" id="KW-0158">Chromosome</keyword>
<dbReference type="Proteomes" id="UP000026915">
    <property type="component" value="Chromosome 5"/>
</dbReference>
<evidence type="ECO:0000256" key="3">
    <source>
        <dbReference type="ARBA" id="ARBA00007716"/>
    </source>
</evidence>
<keyword evidence="8" id="KW-0498">Mitosis</keyword>
<comment type="similarity">
    <text evidence="3">Belongs to the SKA3 family.</text>
</comment>
<gene>
    <name evidence="13" type="ORF">TCM_025046</name>
</gene>
<evidence type="ECO:0000256" key="9">
    <source>
        <dbReference type="ARBA" id="ARBA00022838"/>
    </source>
</evidence>
<evidence type="ECO:0000313" key="14">
    <source>
        <dbReference type="Proteomes" id="UP000026915"/>
    </source>
</evidence>
<dbReference type="HOGENOM" id="CLU_078354_0_0_1"/>
<keyword evidence="11" id="KW-0131">Cell cycle</keyword>
<name>A0A061F577_THECC</name>
<reference evidence="13 14" key="1">
    <citation type="journal article" date="2013" name="Genome Biol.">
        <title>The genome sequence of the most widely cultivated cacao type and its use to identify candidate genes regulating pod color.</title>
        <authorList>
            <person name="Motamayor J.C."/>
            <person name="Mockaitis K."/>
            <person name="Schmutz J."/>
            <person name="Haiminen N."/>
            <person name="Iii D.L."/>
            <person name="Cornejo O."/>
            <person name="Findley S.D."/>
            <person name="Zheng P."/>
            <person name="Utro F."/>
            <person name="Royaert S."/>
            <person name="Saski C."/>
            <person name="Jenkins J."/>
            <person name="Podicheti R."/>
            <person name="Zhao M."/>
            <person name="Scheffler B.E."/>
            <person name="Stack J.C."/>
            <person name="Feltus F.A."/>
            <person name="Mustiga G.M."/>
            <person name="Amores F."/>
            <person name="Phillips W."/>
            <person name="Marelli J.P."/>
            <person name="May G.D."/>
            <person name="Shapiro H."/>
            <person name="Ma J."/>
            <person name="Bustamante C.D."/>
            <person name="Schnell R.J."/>
            <person name="Main D."/>
            <person name="Gilbert D."/>
            <person name="Parida L."/>
            <person name="Kuhn D.N."/>
        </authorList>
    </citation>
    <scope>NUCLEOTIDE SEQUENCE [LARGE SCALE GENOMIC DNA]</scope>
    <source>
        <strain evidence="14">cv. Matina 1-6</strain>
    </source>
</reference>
<dbReference type="GO" id="GO:0051301">
    <property type="term" value="P:cell division"/>
    <property type="evidence" value="ECO:0007669"/>
    <property type="project" value="UniProtKB-KW"/>
</dbReference>
<dbReference type="GO" id="GO:0005876">
    <property type="term" value="C:spindle microtubule"/>
    <property type="evidence" value="ECO:0000318"/>
    <property type="project" value="GO_Central"/>
</dbReference>
<dbReference type="STRING" id="3641.A0A061F577"/>
<dbReference type="FunCoup" id="A0A061F577">
    <property type="interactions" value="659"/>
</dbReference>
<keyword evidence="6" id="KW-0132">Cell division</keyword>
<evidence type="ECO:0000256" key="2">
    <source>
        <dbReference type="ARBA" id="ARBA00004629"/>
    </source>
</evidence>
<proteinExistence type="inferred from homology"/>
<keyword evidence="7" id="KW-0493">Microtubule</keyword>
<evidence type="ECO:0000256" key="11">
    <source>
        <dbReference type="ARBA" id="ARBA00023306"/>
    </source>
</evidence>
<dbReference type="OMA" id="VRMNHLV"/>
<dbReference type="PANTHER" id="PTHR48118:SF1">
    <property type="entry name" value="SPINDLE AND KINETOCHORE-ASSOCIATED PROTEIN 3"/>
    <property type="match status" value="1"/>
</dbReference>
<keyword evidence="9" id="KW-0995">Kinetochore</keyword>
<dbReference type="GO" id="GO:0007059">
    <property type="term" value="P:chromosome segregation"/>
    <property type="evidence" value="ECO:0000318"/>
    <property type="project" value="GO_Central"/>
</dbReference>
<organism evidence="13 14">
    <name type="scientific">Theobroma cacao</name>
    <name type="common">Cacao</name>
    <name type="synonym">Cocoa</name>
    <dbReference type="NCBI Taxonomy" id="3641"/>
    <lineage>
        <taxon>Eukaryota</taxon>
        <taxon>Viridiplantae</taxon>
        <taxon>Streptophyta</taxon>
        <taxon>Embryophyta</taxon>
        <taxon>Tracheophyta</taxon>
        <taxon>Spermatophyta</taxon>
        <taxon>Magnoliopsida</taxon>
        <taxon>eudicotyledons</taxon>
        <taxon>Gunneridae</taxon>
        <taxon>Pentapetalae</taxon>
        <taxon>rosids</taxon>
        <taxon>malvids</taxon>
        <taxon>Malvales</taxon>
        <taxon>Malvaceae</taxon>
        <taxon>Byttnerioideae</taxon>
        <taxon>Theobroma</taxon>
    </lineage>
</organism>
<dbReference type="Gramene" id="EOY09649">
    <property type="protein sequence ID" value="EOY09649"/>
    <property type="gene ID" value="TCM_025046"/>
</dbReference>
<evidence type="ECO:0000256" key="6">
    <source>
        <dbReference type="ARBA" id="ARBA00022618"/>
    </source>
</evidence>
<comment type="subcellular location">
    <subcellularLocation>
        <location evidence="2">Chromosome</location>
        <location evidence="2">Centromere</location>
        <location evidence="2">Kinetochore</location>
    </subcellularLocation>
    <subcellularLocation>
        <location evidence="1">Cytoplasm</location>
        <location evidence="1">Cytoskeleton</location>
        <location evidence="1">Spindle</location>
    </subcellularLocation>
</comment>
<keyword evidence="5" id="KW-0963">Cytoplasm</keyword>
<dbReference type="eggNOG" id="ENOG502QWCY">
    <property type="taxonomic scope" value="Eukaryota"/>
</dbReference>
<evidence type="ECO:0000256" key="8">
    <source>
        <dbReference type="ARBA" id="ARBA00022776"/>
    </source>
</evidence>
<evidence type="ECO:0000256" key="7">
    <source>
        <dbReference type="ARBA" id="ARBA00022701"/>
    </source>
</evidence>
<keyword evidence="10" id="KW-0206">Cytoskeleton</keyword>
<dbReference type="GO" id="GO:0000278">
    <property type="term" value="P:mitotic cell cycle"/>
    <property type="evidence" value="ECO:0000318"/>
    <property type="project" value="GO_Central"/>
</dbReference>
<dbReference type="PANTHER" id="PTHR48118">
    <property type="entry name" value="SPINDLE AND KINETOCHORE-ASSOCIATED PROTEIN 3"/>
    <property type="match status" value="1"/>
</dbReference>
<evidence type="ECO:0000256" key="5">
    <source>
        <dbReference type="ARBA" id="ARBA00022490"/>
    </source>
</evidence>
<sequence length="339" mass="37957">MLKVETRLTISKMEDLITDFSKTLGSFCNHLQSSCDALKQSIDRRPIPLDSASSTFVQCLNRRVSNSTADLNLLDSMSFGTVSFEELLGHCYQIFNKNQTDLLDLEDRLKPLGYFPQLEIDDDEEEEEVLDSKERSFAVTNSVMKSLEEDPLLDESLSLKNFGLSDVCLATLASQELAFATTIFASIDAIFLSTANHKVDDSDLSFGENMKYYGDKASNTKGTYKPATDTFEVTKGEVENELHQVDAPRPAIQVSKDGYEGLPSYMTSLASWEDLLAAVEKINSSLSKKEKTKGYNYFHQDEIESLDLGPKGRAYLLLLVRMNHLVVETIDGLISYRVL</sequence>
<evidence type="ECO:0000256" key="1">
    <source>
        <dbReference type="ARBA" id="ARBA00004186"/>
    </source>
</evidence>
<evidence type="ECO:0000313" key="13">
    <source>
        <dbReference type="EMBL" id="EOY09649.1"/>
    </source>
</evidence>
<evidence type="ECO:0000256" key="4">
    <source>
        <dbReference type="ARBA" id="ARBA00022454"/>
    </source>
</evidence>
<dbReference type="GO" id="GO:0000940">
    <property type="term" value="C:outer kinetochore"/>
    <property type="evidence" value="ECO:0007669"/>
    <property type="project" value="InterPro"/>
</dbReference>
<evidence type="ECO:0000256" key="10">
    <source>
        <dbReference type="ARBA" id="ARBA00023212"/>
    </source>
</evidence>
<accession>A0A061F577</accession>
<dbReference type="EMBL" id="CM001883">
    <property type="protein sequence ID" value="EOY09649.1"/>
    <property type="molecule type" value="Genomic_DNA"/>
</dbReference>
<keyword evidence="12" id="KW-0137">Centromere</keyword>
<dbReference type="InParanoid" id="A0A061F577"/>
<evidence type="ECO:0000256" key="12">
    <source>
        <dbReference type="ARBA" id="ARBA00023328"/>
    </source>
</evidence>
<dbReference type="GO" id="GO:0000776">
    <property type="term" value="C:kinetochore"/>
    <property type="evidence" value="ECO:0000318"/>
    <property type="project" value="GO_Central"/>
</dbReference>
<dbReference type="InterPro" id="IPR033341">
    <property type="entry name" value="SKA3"/>
</dbReference>
<keyword evidence="14" id="KW-1185">Reference proteome</keyword>